<keyword evidence="9" id="KW-1133">Transmembrane helix</keyword>
<dbReference type="GeneTree" id="ENSGT00940000153709"/>
<dbReference type="Ensembl" id="ENSLLET00000048067.1">
    <property type="protein sequence ID" value="ENSLLEP00000046229.1"/>
    <property type="gene ID" value="ENSLLEG00000029322.1"/>
</dbReference>
<comment type="cofactor">
    <cofactor evidence="1 13">
        <name>heme</name>
        <dbReference type="ChEBI" id="CHEBI:30413"/>
    </cofactor>
</comment>
<keyword evidence="10 13" id="KW-0408">Iron</keyword>
<dbReference type="InterPro" id="IPR036396">
    <property type="entry name" value="Cyt_P450_sf"/>
</dbReference>
<dbReference type="InterPro" id="IPR002403">
    <property type="entry name" value="Cyt_P450_E_grp-IV"/>
</dbReference>
<keyword evidence="6" id="KW-0812">Transmembrane</keyword>
<reference evidence="15" key="2">
    <citation type="submission" date="2025-09" db="UniProtKB">
        <authorList>
            <consortium name="Ensembl"/>
        </authorList>
    </citation>
    <scope>IDENTIFICATION</scope>
</reference>
<dbReference type="PIRSF" id="PIRSF000047">
    <property type="entry name" value="Cytochrome_CYPVIIA1"/>
    <property type="match status" value="1"/>
</dbReference>
<keyword evidence="7 13" id="KW-0479">Metal-binding</keyword>
<dbReference type="GO" id="GO:0005506">
    <property type="term" value="F:iron ion binding"/>
    <property type="evidence" value="ECO:0007669"/>
    <property type="project" value="InterPro"/>
</dbReference>
<name>A0A8C5R3L9_9ANUR</name>
<comment type="subcellular location">
    <subcellularLocation>
        <location evidence="2">Endoplasmic reticulum membrane</location>
        <topology evidence="2">Single-pass membrane protein</topology>
    </subcellularLocation>
</comment>
<evidence type="ECO:0000256" key="14">
    <source>
        <dbReference type="PIRSR" id="PIRSR000047-2"/>
    </source>
</evidence>
<dbReference type="PANTHER" id="PTHR24306">
    <property type="match status" value="1"/>
</dbReference>
<accession>A0A8C5R3L9</accession>
<dbReference type="AlphaFoldDB" id="A0A8C5R3L9"/>
<keyword evidence="8" id="KW-0256">Endoplasmic reticulum</keyword>
<dbReference type="InterPro" id="IPR001128">
    <property type="entry name" value="Cyt_P450"/>
</dbReference>
<dbReference type="InterPro" id="IPR024204">
    <property type="entry name" value="Cyt_P450_CYP7A1-type"/>
</dbReference>
<keyword evidence="11" id="KW-0443">Lipid metabolism</keyword>
<dbReference type="Gene3D" id="1.10.630.10">
    <property type="entry name" value="Cytochrome P450"/>
    <property type="match status" value="1"/>
</dbReference>
<protein>
    <recommendedName>
        <fullName evidence="17">Cytochrome P450</fullName>
    </recommendedName>
</protein>
<dbReference type="GO" id="GO:0006629">
    <property type="term" value="P:lipid metabolic process"/>
    <property type="evidence" value="ECO:0007669"/>
    <property type="project" value="UniProtKB-KW"/>
</dbReference>
<dbReference type="PANTHER" id="PTHR24306:SF0">
    <property type="entry name" value="7-ALPHA-HYDROXYCHOLEST-4-EN-3-ONE 12-ALPHA-HYDROXYLASE"/>
    <property type="match status" value="1"/>
</dbReference>
<dbReference type="OrthoDB" id="6692864at2759"/>
<evidence type="ECO:0000256" key="11">
    <source>
        <dbReference type="ARBA" id="ARBA00023098"/>
    </source>
</evidence>
<feature type="binding site" description="axial binding residue" evidence="13">
    <location>
        <position position="460"/>
    </location>
    <ligand>
        <name>heme</name>
        <dbReference type="ChEBI" id="CHEBI:30413"/>
    </ligand>
    <ligandPart>
        <name>Fe</name>
        <dbReference type="ChEBI" id="CHEBI:18248"/>
    </ligandPart>
</feature>
<dbReference type="CDD" id="cd20633">
    <property type="entry name" value="Cyp8B1"/>
    <property type="match status" value="1"/>
</dbReference>
<evidence type="ECO:0000313" key="16">
    <source>
        <dbReference type="Proteomes" id="UP000694569"/>
    </source>
</evidence>
<evidence type="ECO:0000256" key="8">
    <source>
        <dbReference type="ARBA" id="ARBA00022824"/>
    </source>
</evidence>
<keyword evidence="5 13" id="KW-0349">Heme</keyword>
<dbReference type="Proteomes" id="UP000694569">
    <property type="component" value="Unplaced"/>
</dbReference>
<feature type="binding site" evidence="14">
    <location>
        <position position="117"/>
    </location>
    <ligand>
        <name>substrate</name>
    </ligand>
</feature>
<evidence type="ECO:0000256" key="5">
    <source>
        <dbReference type="ARBA" id="ARBA00022617"/>
    </source>
</evidence>
<reference evidence="15" key="1">
    <citation type="submission" date="2025-08" db="UniProtKB">
        <authorList>
            <consortium name="Ensembl"/>
        </authorList>
    </citation>
    <scope>IDENTIFICATION</scope>
</reference>
<evidence type="ECO:0008006" key="17">
    <source>
        <dbReference type="Google" id="ProtNLM"/>
    </source>
</evidence>
<evidence type="ECO:0000256" key="3">
    <source>
        <dbReference type="ARBA" id="ARBA00010617"/>
    </source>
</evidence>
<dbReference type="FunFam" id="1.10.630.10:FF:000025">
    <property type="entry name" value="Prostaglandin I2 (prostacyclin) synthase"/>
    <property type="match status" value="1"/>
</dbReference>
<keyword evidence="16" id="KW-1185">Reference proteome</keyword>
<evidence type="ECO:0000256" key="6">
    <source>
        <dbReference type="ARBA" id="ARBA00022692"/>
    </source>
</evidence>
<evidence type="ECO:0000256" key="12">
    <source>
        <dbReference type="ARBA" id="ARBA00023136"/>
    </source>
</evidence>
<dbReference type="GO" id="GO:0005789">
    <property type="term" value="C:endoplasmic reticulum membrane"/>
    <property type="evidence" value="ECO:0007669"/>
    <property type="project" value="UniProtKB-SubCell"/>
</dbReference>
<evidence type="ECO:0000313" key="15">
    <source>
        <dbReference type="Ensembl" id="ENSLLEP00000046229.1"/>
    </source>
</evidence>
<keyword evidence="4" id="KW-0444">Lipid biosynthesis</keyword>
<proteinExistence type="inferred from homology"/>
<organism evidence="15 16">
    <name type="scientific">Leptobrachium leishanense</name>
    <name type="common">Leishan spiny toad</name>
    <dbReference type="NCBI Taxonomy" id="445787"/>
    <lineage>
        <taxon>Eukaryota</taxon>
        <taxon>Metazoa</taxon>
        <taxon>Chordata</taxon>
        <taxon>Craniata</taxon>
        <taxon>Vertebrata</taxon>
        <taxon>Euteleostomi</taxon>
        <taxon>Amphibia</taxon>
        <taxon>Batrachia</taxon>
        <taxon>Anura</taxon>
        <taxon>Pelobatoidea</taxon>
        <taxon>Megophryidae</taxon>
        <taxon>Leptobrachium</taxon>
    </lineage>
</organism>
<evidence type="ECO:0000256" key="2">
    <source>
        <dbReference type="ARBA" id="ARBA00004389"/>
    </source>
</evidence>
<evidence type="ECO:0000256" key="7">
    <source>
        <dbReference type="ARBA" id="ARBA00022723"/>
    </source>
</evidence>
<keyword evidence="12" id="KW-0472">Membrane</keyword>
<sequence>MKVVIALKMAVLLPLLVGLLVSLLGSLYLLGMFRKRQPNEPPLEKGFIPWLGYGLDFRNNSAEFLKRMQKKHGDIFTVQLAGYFFTFIMDPLSFGPVVKEARAKLDFEKFPNEMVARVFGYHPLENDHNMLEKASRKHLMGDGLILMMQAILKNLHNLMLHNVGSGSGERNWHEDGLFHYSYNIVFRAGYLSLFGNEPAKKTGSTDLAKKHDRDLSEELFHEFRKYDRLFPRLAYAIFPPKFIIKGERLKRLFWNMLSVKKTMEKENISGWVSDQCQYRQEYGLPEYMQDRFMFIMLWLSQVNTGPSSFWLLLYLMKHPEAMKAVVGEVQKIIKETGQEVKPGGPLLYLTRDMLLKTPILDSAMEETLRFTTAPILIRAVRENMNLTMSSGKEFVIRKGDGVVIFPYTAVHMDPEVHPEPEKFKYDRFLNEDGTKKSEFYKNGKRLKYFSMPWGAGTAMCPGRFFAVNKVKQFVFLLLSYFEFELINPNEEIPAIDPKRWGFGSMHPTHDLQFRYRLRY</sequence>
<dbReference type="SUPFAM" id="SSF48264">
    <property type="entry name" value="Cytochrome P450"/>
    <property type="match status" value="1"/>
</dbReference>
<dbReference type="PRINTS" id="PR00465">
    <property type="entry name" value="EP450IV"/>
</dbReference>
<feature type="binding site" evidence="14">
    <location>
        <position position="303"/>
    </location>
    <ligand>
        <name>substrate</name>
    </ligand>
</feature>
<evidence type="ECO:0000256" key="10">
    <source>
        <dbReference type="ARBA" id="ARBA00023004"/>
    </source>
</evidence>
<evidence type="ECO:0000256" key="13">
    <source>
        <dbReference type="PIRSR" id="PIRSR000047-1"/>
    </source>
</evidence>
<evidence type="ECO:0000256" key="9">
    <source>
        <dbReference type="ARBA" id="ARBA00022989"/>
    </source>
</evidence>
<dbReference type="GO" id="GO:0008397">
    <property type="term" value="F:sterol 12-alpha-hydroxylase activity"/>
    <property type="evidence" value="ECO:0007669"/>
    <property type="project" value="TreeGrafter"/>
</dbReference>
<evidence type="ECO:0000256" key="1">
    <source>
        <dbReference type="ARBA" id="ARBA00001971"/>
    </source>
</evidence>
<dbReference type="GO" id="GO:0020037">
    <property type="term" value="F:heme binding"/>
    <property type="evidence" value="ECO:0007669"/>
    <property type="project" value="InterPro"/>
</dbReference>
<evidence type="ECO:0000256" key="4">
    <source>
        <dbReference type="ARBA" id="ARBA00022516"/>
    </source>
</evidence>
<dbReference type="Pfam" id="PF00067">
    <property type="entry name" value="p450"/>
    <property type="match status" value="1"/>
</dbReference>
<comment type="similarity">
    <text evidence="3">Belongs to the cytochrome P450 family.</text>
</comment>